<dbReference type="Proteomes" id="UP001283361">
    <property type="component" value="Unassembled WGS sequence"/>
</dbReference>
<protein>
    <recommendedName>
        <fullName evidence="7">Ankyrin repeat domain-containing protein 45</fullName>
    </recommendedName>
</protein>
<evidence type="ECO:0000256" key="4">
    <source>
        <dbReference type="SAM" id="MobiDB-lite"/>
    </source>
</evidence>
<dbReference type="InterPro" id="IPR036770">
    <property type="entry name" value="Ankyrin_rpt-contain_sf"/>
</dbReference>
<gene>
    <name evidence="5" type="ORF">RRG08_041290</name>
</gene>
<dbReference type="SMART" id="SM00248">
    <property type="entry name" value="ANK"/>
    <property type="match status" value="2"/>
</dbReference>
<evidence type="ECO:0000313" key="5">
    <source>
        <dbReference type="EMBL" id="KAK3750261.1"/>
    </source>
</evidence>
<feature type="region of interest" description="Disordered" evidence="4">
    <location>
        <begin position="276"/>
        <end position="295"/>
    </location>
</feature>
<keyword evidence="2 3" id="KW-0040">ANK repeat</keyword>
<proteinExistence type="predicted"/>
<dbReference type="PANTHER" id="PTHR24171">
    <property type="entry name" value="ANKYRIN REPEAT DOMAIN-CONTAINING PROTEIN 39-RELATED"/>
    <property type="match status" value="1"/>
</dbReference>
<dbReference type="EMBL" id="JAWDGP010005893">
    <property type="protein sequence ID" value="KAK3750261.1"/>
    <property type="molecule type" value="Genomic_DNA"/>
</dbReference>
<feature type="compositionally biased region" description="Acidic residues" evidence="4">
    <location>
        <begin position="28"/>
        <end position="43"/>
    </location>
</feature>
<feature type="compositionally biased region" description="Polar residues" evidence="4">
    <location>
        <begin position="8"/>
        <end position="20"/>
    </location>
</feature>
<dbReference type="AlphaFoldDB" id="A0AAE0YLL3"/>
<dbReference type="Pfam" id="PF12796">
    <property type="entry name" value="Ank_2"/>
    <property type="match status" value="1"/>
</dbReference>
<dbReference type="Pfam" id="PF00023">
    <property type="entry name" value="Ank"/>
    <property type="match status" value="1"/>
</dbReference>
<evidence type="ECO:0008006" key="7">
    <source>
        <dbReference type="Google" id="ProtNLM"/>
    </source>
</evidence>
<evidence type="ECO:0000256" key="2">
    <source>
        <dbReference type="ARBA" id="ARBA00023043"/>
    </source>
</evidence>
<dbReference type="Gene3D" id="1.25.40.20">
    <property type="entry name" value="Ankyrin repeat-containing domain"/>
    <property type="match status" value="1"/>
</dbReference>
<sequence>MTLEKSESNINASEQDSKTSFIKGGAEGDAEASGEAEQSDDEGNEIEQLLPNTNIVTHCIYKNDPNRLIRCFEDDQDPFKEVILELLNERDDSGKAPLDLAACLGRNQLTMELLQRGADVNSVTKKATIVHPEYSLQSCEPKKSRYSCLHYAALWGRIPVVKMLIEHGADLQQRNSHGERAREAAVRYNQEECIDFLDWAEAKSILQEAIRHTLETVTDVDKAVAGRMTKEEKTVTLNMCKEKQEWLDSTEDATTEDFIAQRIAFNDVVGPVVQKLMEPAPDKGSAPQKNKKKGK</sequence>
<comment type="caution">
    <text evidence="5">The sequence shown here is derived from an EMBL/GenBank/DDBJ whole genome shotgun (WGS) entry which is preliminary data.</text>
</comment>
<evidence type="ECO:0000256" key="3">
    <source>
        <dbReference type="PROSITE-ProRule" id="PRU00023"/>
    </source>
</evidence>
<keyword evidence="1" id="KW-0677">Repeat</keyword>
<dbReference type="PROSITE" id="PS50088">
    <property type="entry name" value="ANK_REPEAT"/>
    <property type="match status" value="2"/>
</dbReference>
<dbReference type="Gene3D" id="1.20.1270.10">
    <property type="match status" value="1"/>
</dbReference>
<dbReference type="PROSITE" id="PS50297">
    <property type="entry name" value="ANK_REP_REGION"/>
    <property type="match status" value="2"/>
</dbReference>
<feature type="repeat" description="ANK" evidence="3">
    <location>
        <begin position="144"/>
        <end position="176"/>
    </location>
</feature>
<keyword evidence="6" id="KW-1185">Reference proteome</keyword>
<name>A0AAE0YLL3_9GAST</name>
<feature type="repeat" description="ANK" evidence="3">
    <location>
        <begin position="93"/>
        <end position="125"/>
    </location>
</feature>
<dbReference type="SUPFAM" id="SSF48403">
    <property type="entry name" value="Ankyrin repeat"/>
    <property type="match status" value="1"/>
</dbReference>
<organism evidence="5 6">
    <name type="scientific">Elysia crispata</name>
    <name type="common">lettuce slug</name>
    <dbReference type="NCBI Taxonomy" id="231223"/>
    <lineage>
        <taxon>Eukaryota</taxon>
        <taxon>Metazoa</taxon>
        <taxon>Spiralia</taxon>
        <taxon>Lophotrochozoa</taxon>
        <taxon>Mollusca</taxon>
        <taxon>Gastropoda</taxon>
        <taxon>Heterobranchia</taxon>
        <taxon>Euthyneura</taxon>
        <taxon>Panpulmonata</taxon>
        <taxon>Sacoglossa</taxon>
        <taxon>Placobranchoidea</taxon>
        <taxon>Plakobranchidae</taxon>
        <taxon>Elysia</taxon>
    </lineage>
</organism>
<feature type="region of interest" description="Disordered" evidence="4">
    <location>
        <begin position="1"/>
        <end position="43"/>
    </location>
</feature>
<dbReference type="InterPro" id="IPR002110">
    <property type="entry name" value="Ankyrin_rpt"/>
</dbReference>
<evidence type="ECO:0000313" key="6">
    <source>
        <dbReference type="Proteomes" id="UP001283361"/>
    </source>
</evidence>
<dbReference type="InterPro" id="IPR029048">
    <property type="entry name" value="HSP70_C_sf"/>
</dbReference>
<evidence type="ECO:0000256" key="1">
    <source>
        <dbReference type="ARBA" id="ARBA00022737"/>
    </source>
</evidence>
<reference evidence="5" key="1">
    <citation type="journal article" date="2023" name="G3 (Bethesda)">
        <title>A reference genome for the long-term kleptoplast-retaining sea slug Elysia crispata morphotype clarki.</title>
        <authorList>
            <person name="Eastman K.E."/>
            <person name="Pendleton A.L."/>
            <person name="Shaikh M.A."/>
            <person name="Suttiyut T."/>
            <person name="Ogas R."/>
            <person name="Tomko P."/>
            <person name="Gavelis G."/>
            <person name="Widhalm J.R."/>
            <person name="Wisecaver J.H."/>
        </authorList>
    </citation>
    <scope>NUCLEOTIDE SEQUENCE</scope>
    <source>
        <strain evidence="5">ECLA1</strain>
    </source>
</reference>
<dbReference type="SUPFAM" id="SSF100934">
    <property type="entry name" value="Heat shock protein 70kD (HSP70), C-terminal subdomain"/>
    <property type="match status" value="1"/>
</dbReference>
<accession>A0AAE0YLL3</accession>